<keyword evidence="1" id="KW-0812">Transmembrane</keyword>
<reference evidence="3 4" key="1">
    <citation type="submission" date="2019-02" db="EMBL/GenBank/DDBJ databases">
        <title>Genomic Encyclopedia of Type Strains, Phase IV (KMG-IV): sequencing the most valuable type-strain genomes for metagenomic binning, comparative biology and taxonomic classification.</title>
        <authorList>
            <person name="Goeker M."/>
        </authorList>
    </citation>
    <scope>NUCLEOTIDE SEQUENCE [LARGE SCALE GENOMIC DNA]</scope>
    <source>
        <strain evidence="3 4">DSM 18116</strain>
    </source>
</reference>
<feature type="transmembrane region" description="Helical" evidence="1">
    <location>
        <begin position="172"/>
        <end position="193"/>
    </location>
</feature>
<gene>
    <name evidence="3" type="ORF">EV199_2229</name>
</gene>
<feature type="transmembrane region" description="Helical" evidence="1">
    <location>
        <begin position="140"/>
        <end position="160"/>
    </location>
</feature>
<dbReference type="InterPro" id="IPR052549">
    <property type="entry name" value="SpmB"/>
</dbReference>
<dbReference type="PANTHER" id="PTHR35793:SF2">
    <property type="entry name" value="INNER MEMBRANE PROTEIN YJIG"/>
    <property type="match status" value="1"/>
</dbReference>
<feature type="domain" description="Nucleoside transporter/FeoB GTPase Gate" evidence="2">
    <location>
        <begin position="49"/>
        <end position="158"/>
    </location>
</feature>
<feature type="transmembrane region" description="Helical" evidence="1">
    <location>
        <begin position="44"/>
        <end position="64"/>
    </location>
</feature>
<keyword evidence="4" id="KW-1185">Reference proteome</keyword>
<feature type="transmembrane region" description="Helical" evidence="1">
    <location>
        <begin position="205"/>
        <end position="226"/>
    </location>
</feature>
<dbReference type="Pfam" id="PF07670">
    <property type="entry name" value="Gate"/>
    <property type="match status" value="2"/>
</dbReference>
<keyword evidence="1" id="KW-1133">Transmembrane helix</keyword>
<feature type="domain" description="Nucleoside transporter/FeoB GTPase Gate" evidence="2">
    <location>
        <begin position="278"/>
        <end position="382"/>
    </location>
</feature>
<organism evidence="3 4">
    <name type="scientific">Pseudobacter ginsenosidimutans</name>
    <dbReference type="NCBI Taxonomy" id="661488"/>
    <lineage>
        <taxon>Bacteria</taxon>
        <taxon>Pseudomonadati</taxon>
        <taxon>Bacteroidota</taxon>
        <taxon>Chitinophagia</taxon>
        <taxon>Chitinophagales</taxon>
        <taxon>Chitinophagaceae</taxon>
        <taxon>Pseudobacter</taxon>
    </lineage>
</organism>
<dbReference type="RefSeq" id="WP_130540650.1">
    <property type="nucleotide sequence ID" value="NZ_CP042431.1"/>
</dbReference>
<evidence type="ECO:0000313" key="4">
    <source>
        <dbReference type="Proteomes" id="UP000293874"/>
    </source>
</evidence>
<feature type="transmembrane region" description="Helical" evidence="1">
    <location>
        <begin position="280"/>
        <end position="304"/>
    </location>
</feature>
<dbReference type="EMBL" id="SGXA01000001">
    <property type="protein sequence ID" value="RZS76346.1"/>
    <property type="molecule type" value="Genomic_DNA"/>
</dbReference>
<dbReference type="InterPro" id="IPR011642">
    <property type="entry name" value="Gate_dom"/>
</dbReference>
<dbReference type="PIRSF" id="PIRSF036542">
    <property type="entry name" value="SpmA_SpmB"/>
    <property type="match status" value="1"/>
</dbReference>
<accession>A0A4Q7N5L7</accession>
<comment type="caution">
    <text evidence="3">The sequence shown here is derived from an EMBL/GenBank/DDBJ whole genome shotgun (WGS) entry which is preliminary data.</text>
</comment>
<dbReference type="AlphaFoldDB" id="A0A4Q7N5L7"/>
<dbReference type="InterPro" id="IPR011415">
    <property type="entry name" value="SpmA_SpmB"/>
</dbReference>
<dbReference type="OrthoDB" id="9805623at2"/>
<evidence type="ECO:0000256" key="1">
    <source>
        <dbReference type="SAM" id="Phobius"/>
    </source>
</evidence>
<evidence type="ECO:0000313" key="3">
    <source>
        <dbReference type="EMBL" id="RZS76346.1"/>
    </source>
</evidence>
<sequence>MVLNFLWIAFFLIAFIVALIRLFMGDTEVFKNLMDGVFESANTGVQISIGLIGIMALFLGFMNVGEKAGAIRFLSRIVGPFFNKLFPELPKNHPAMGHMMMNFSANLLGLDNAATPFGLKSMESLQEVNPQKDTASNSQIMFMVLHASGLTIIPVAIIAQRAILKSNNPTEIFIPAIICTFTATMVAICVTAIWQKFNRKQWTTIIIVGAIGAVILGGLGFYLRYYLSNESATAFSKIISNGLIMLFFIIMILGGVWKKVHVYDAFIEGAKQGFEVAVKIIPYLVGMLVAISVLRNCGVFTYMVDGLRYIVESMGFDSKWVEAMPTALMRPFSGSGSRAMMIDAMAVHGADSFIGRLSCLFQGSADTTFYIVALYFGSVGIKKTRYAIPASLIADLAGIITAIFLAYNWPWS</sequence>
<feature type="transmembrane region" description="Helical" evidence="1">
    <location>
        <begin position="353"/>
        <end position="376"/>
    </location>
</feature>
<feature type="transmembrane region" description="Helical" evidence="1">
    <location>
        <begin position="388"/>
        <end position="409"/>
    </location>
</feature>
<dbReference type="Proteomes" id="UP000293874">
    <property type="component" value="Unassembled WGS sequence"/>
</dbReference>
<evidence type="ECO:0000259" key="2">
    <source>
        <dbReference type="Pfam" id="PF07670"/>
    </source>
</evidence>
<dbReference type="GO" id="GO:0005886">
    <property type="term" value="C:plasma membrane"/>
    <property type="evidence" value="ECO:0007669"/>
    <property type="project" value="TreeGrafter"/>
</dbReference>
<feature type="transmembrane region" description="Helical" evidence="1">
    <location>
        <begin position="5"/>
        <end position="24"/>
    </location>
</feature>
<dbReference type="PANTHER" id="PTHR35793">
    <property type="entry name" value="INNER MEMBRANE PROTEIN YJIG"/>
    <property type="match status" value="1"/>
</dbReference>
<name>A0A4Q7N5L7_9BACT</name>
<proteinExistence type="predicted"/>
<keyword evidence="1" id="KW-0472">Membrane</keyword>
<feature type="transmembrane region" description="Helical" evidence="1">
    <location>
        <begin position="238"/>
        <end position="257"/>
    </location>
</feature>
<protein>
    <submittedName>
        <fullName evidence="3">Spore maturation protein SpmA</fullName>
    </submittedName>
</protein>